<accession>A0A5C4MIN0</accession>
<sequence length="362" mass="39711">MYEDVQPHTARPTALWRPKRVLITRAAMGWDHGRGIAARAASLGLNVVELPSDRLTLQAAEDPRRAYADAKATLAVVVAPPSKLRLQPIAPSADWRVDLAEGCPAHCTYCYLAGSLKGPPITRVYANLPDILEQLPKHLGLGAVTSRQAARAIEGTTYEASCYTDPLAMEHLTGSLSALVSWFGSWDAEAQLRFTTKYDAVDPLIGLAHNRRTRMRVSVNPAAYARHEGGTAPVAARLRALRRMAEADYRVGLTIAPIIAAPGWEEAYSSLIQQTSRALAGLDPDLTVELITHRYTSSSKDVLSSWYPGSDLDMSGSGRSEKRTKFGSIKQVYDPPTMKAIRTFFDRELATHLPNARLLYFT</sequence>
<proteinExistence type="predicted"/>
<dbReference type="Gene3D" id="3.80.30.30">
    <property type="match status" value="1"/>
</dbReference>
<dbReference type="GO" id="GO:0042601">
    <property type="term" value="C:endospore-forming forespore"/>
    <property type="evidence" value="ECO:0007669"/>
    <property type="project" value="TreeGrafter"/>
</dbReference>
<comment type="caution">
    <text evidence="1">The sequence shown here is derived from an EMBL/GenBank/DDBJ whole genome shotgun (WGS) entry which is preliminary data.</text>
</comment>
<dbReference type="EMBL" id="VDFU01000067">
    <property type="protein sequence ID" value="TNC43242.1"/>
    <property type="molecule type" value="Genomic_DNA"/>
</dbReference>
<gene>
    <name evidence="1" type="ORF">FHG66_21015</name>
</gene>
<dbReference type="PANTHER" id="PTHR37822:SF2">
    <property type="entry name" value="SPORE PHOTOPRODUCT LYASE"/>
    <property type="match status" value="1"/>
</dbReference>
<organism evidence="1 2">
    <name type="scientific">Rubellimicrobium rubrum</name>
    <dbReference type="NCBI Taxonomy" id="2585369"/>
    <lineage>
        <taxon>Bacteria</taxon>
        <taxon>Pseudomonadati</taxon>
        <taxon>Pseudomonadota</taxon>
        <taxon>Alphaproteobacteria</taxon>
        <taxon>Rhodobacterales</taxon>
        <taxon>Roseobacteraceae</taxon>
        <taxon>Rubellimicrobium</taxon>
    </lineage>
</organism>
<evidence type="ECO:0000313" key="1">
    <source>
        <dbReference type="EMBL" id="TNC43242.1"/>
    </source>
</evidence>
<dbReference type="AlphaFoldDB" id="A0A5C4MIN0"/>
<reference evidence="1 2" key="1">
    <citation type="submission" date="2019-06" db="EMBL/GenBank/DDBJ databases">
        <title>YIM 131921 draft genome.</title>
        <authorList>
            <person name="Jiang L."/>
        </authorList>
    </citation>
    <scope>NUCLEOTIDE SEQUENCE [LARGE SCALE GENOMIC DNA]</scope>
    <source>
        <strain evidence="1 2">YIM 131921</strain>
    </source>
</reference>
<keyword evidence="2" id="KW-1185">Reference proteome</keyword>
<dbReference type="InterPro" id="IPR049539">
    <property type="entry name" value="SPL"/>
</dbReference>
<dbReference type="GO" id="GO:0003913">
    <property type="term" value="F:DNA photolyase activity"/>
    <property type="evidence" value="ECO:0007669"/>
    <property type="project" value="TreeGrafter"/>
</dbReference>
<dbReference type="PANTHER" id="PTHR37822">
    <property type="entry name" value="SPORE PHOTOPRODUCT LYASE-RELATED"/>
    <property type="match status" value="1"/>
</dbReference>
<dbReference type="GO" id="GO:1904047">
    <property type="term" value="F:S-adenosyl-L-methionine binding"/>
    <property type="evidence" value="ECO:0007669"/>
    <property type="project" value="TreeGrafter"/>
</dbReference>
<dbReference type="Proteomes" id="UP000305887">
    <property type="component" value="Unassembled WGS sequence"/>
</dbReference>
<dbReference type="OrthoDB" id="9787095at2"/>
<dbReference type="Pfam" id="PF20903">
    <property type="entry name" value="SPL"/>
    <property type="match status" value="1"/>
</dbReference>
<protein>
    <submittedName>
        <fullName evidence="1">Radical SAM protein</fullName>
    </submittedName>
</protein>
<dbReference type="Gene3D" id="3.40.50.12110">
    <property type="match status" value="1"/>
</dbReference>
<evidence type="ECO:0000313" key="2">
    <source>
        <dbReference type="Proteomes" id="UP000305887"/>
    </source>
</evidence>
<dbReference type="GO" id="GO:0051539">
    <property type="term" value="F:4 iron, 4 sulfur cluster binding"/>
    <property type="evidence" value="ECO:0007669"/>
    <property type="project" value="TreeGrafter"/>
</dbReference>
<name>A0A5C4MIN0_9RHOB</name>